<dbReference type="EMBL" id="KZ613497">
    <property type="protein sequence ID" value="PMD17937.1"/>
    <property type="molecule type" value="Genomic_DNA"/>
</dbReference>
<evidence type="ECO:0000313" key="2">
    <source>
        <dbReference type="EMBL" id="PMD17937.1"/>
    </source>
</evidence>
<protein>
    <submittedName>
        <fullName evidence="2">Uncharacterized protein</fullName>
    </submittedName>
</protein>
<evidence type="ECO:0000256" key="1">
    <source>
        <dbReference type="SAM" id="MobiDB-lite"/>
    </source>
</evidence>
<organism evidence="2 3">
    <name type="scientific">Hyaloscypha hepaticicola</name>
    <dbReference type="NCBI Taxonomy" id="2082293"/>
    <lineage>
        <taxon>Eukaryota</taxon>
        <taxon>Fungi</taxon>
        <taxon>Dikarya</taxon>
        <taxon>Ascomycota</taxon>
        <taxon>Pezizomycotina</taxon>
        <taxon>Leotiomycetes</taxon>
        <taxon>Helotiales</taxon>
        <taxon>Hyaloscyphaceae</taxon>
        <taxon>Hyaloscypha</taxon>
    </lineage>
</organism>
<name>A0A2J6PV79_9HELO</name>
<accession>A0A2J6PV79</accession>
<keyword evidence="3" id="KW-1185">Reference proteome</keyword>
<dbReference type="OrthoDB" id="3366897at2759"/>
<proteinExistence type="predicted"/>
<dbReference type="Proteomes" id="UP000235672">
    <property type="component" value="Unassembled WGS sequence"/>
</dbReference>
<feature type="region of interest" description="Disordered" evidence="1">
    <location>
        <begin position="487"/>
        <end position="530"/>
    </location>
</feature>
<feature type="compositionally biased region" description="Polar residues" evidence="1">
    <location>
        <begin position="1"/>
        <end position="17"/>
    </location>
</feature>
<feature type="compositionally biased region" description="Low complexity" evidence="1">
    <location>
        <begin position="503"/>
        <end position="530"/>
    </location>
</feature>
<feature type="region of interest" description="Disordered" evidence="1">
    <location>
        <begin position="1"/>
        <end position="25"/>
    </location>
</feature>
<evidence type="ECO:0000313" key="3">
    <source>
        <dbReference type="Proteomes" id="UP000235672"/>
    </source>
</evidence>
<sequence>MATKMPNVTATALPSHSTPTAIPQPATTPAPLVNGSFVWNQPHYYPQIQYAPAWFYSALSWLGKSYWDANNVSRTFSPIILGSDVDPYSNLGDTRLFAIVLIDNQFRLTLNAESVSIATNTDTATLYATTDLGILQMYNALAASSVFASVKYAYIPGYIGSGLVGVEAPLSLIPTGYDPATGLRSIVLGSAVSQVVPLNDFLSTHNEQIYDTTPQIVPLVDALVFNVTQYNSLNATSFSLPIFYSRAQVTTGGYYVNKIQTNLTSNNVPCGQTAVFQGGPGYTDAAATSLTQTSTSATTIGDYTFTTYTYGTASVVTTKKLGSKVNLGAVTMTTTARPISTAFSQQRIIGFYRDNNWTTSLGIPLFDFGEQNKTFSATFQPQANPILIYNPTRPFLNGSTLPNVIQSFVNDTVYSVDTLMTTLKTAIAAGDTRNGPGMCVMAAGLDFAPAPASSAALLDDLAVPVLVDVLTTPPPIPRPVQFDLRAEEAATEGSTPSRSAALAPPGTVAPIPTTTPGTTPASTPPAGSAPAPTAIAHAPVVLPKPILQPNLPDYTPILPSNVQTSLAASIPREALSGTGIVNIENGTSFFTQALGQGSSFHNLSAGSVVNLMYRGPDFRPYRTLSVDVTLISGYLKENTYYVLMLKGSTLTIRSAEATNTVNLPALNANQDNHTFVGAVVYSALITSVLLYAILQISAPAPAVGSNDILQGESYSIRLTIGENNESTIDIVASDQTIVASNVSVQPAAPTDGSTPRPGEMYFGSFIGGTHTLTLWNVPVFLQVEPSQLPSTTSFDGSMAVSAIASGEATYNLQVTDTSLFVYTNINIDTGATGSVSSRSIFLAQAAVNSAPDDTTSAAFAPCRLLTGVVQQVKEGSRNGYVFIPEDDSIVIGSIRYMMIVWPILAFPYTPSSDTVDIASFRTTIEDVTALLTTKAPSQPTFEPGALDSQLVTVPASLQLYNPYIANAAITNTASISAAATASSTVAASTAPSISGKLVTNLSPNTVTSKAYSTTQAQSSFETQQTQIAASNLSMTKAVTPTIVGSQTIDETVGLNPGLPNALFAPRFLKIYGFSIYNPQNGEAFIVQLVDSDQDIPDQLPKPTKDATYDPYYVRVAFVNTFTCYNMSIIVPSLVHDRNSNWARLATQYDNVLSGTNELSLGYMYSLYDTSHNFDSLFFTPYNSDVASTAPNLAASETCIFTNYPYSTKQIWIFNPGSLFGGIDLGSLLSATTSRLNKAQLRSDAVVTEFGFDPLPIKWIPPKYAPPYFVCRRQNWNADCHLMQATHTSGSALYVAYGGGDIVPFKLDPQLPIGINKKQPAHMFQLTETITDRPYISVKNFSVANTPFVLGVTNQGGVPQYMNFSINSSSQLSKLVLTTNQPLSFPSDCYVIGQSSTSLTSIASINTLTGLGLTDTGGFVSYDDSGKILDPSYQVIPYNNLVYLIRAVSNVQGLGLVGNIGISAGFLVDTYVASAAGSLVLAQGARHKRSGLQFFGSSYTPTTMVDSLDTLDFTSITGVTFYAPTIFIPVPELDAGKEFIANLSNFLSQQVWTLVYPEVVVTTNGGTANGIQYNNGFNIDNNGKPILTLQKLHFIYDTMVTMFTPNDLAHKYPLQPKEKVLAMTNDQILEGICWRSANVQPYRVPPTNVSAQQILPVGIGMDAPNIIYSPKNRPVITTTNSSYMGMSLNSIVSLSGVAFNIEEAAMTQQTNDPTGTKTKLISAVSSTTNLLIGVVFDYDNNDLGTLPSPLTSDTKPSTSRGVVFLNGYLGATGFSFSSPDHFDVNDVLVSQLPRLEQITATMGGDWDVAFYDTDLSLPRQFWTMTYDTFTSPGVSNYITNLPPSPVDPNFANRTRSLILSLKDDIRPDAIGLIDTFASVVSASLHLQNSVTGSIFLSKKADRDVLTIGSTGGAKGVFGSLTAGYDFFIFSKDHYGTLTDATFDLFDNGYAMCLVDDGTGTGNKVAKYYIDAKGNYFELFTYVLWTPTAGIIETNSFLLKISLATPASGGNPATPNSINPQDIVTELNSVSQLVYAAFGPSVPGLPPAVIPIQSVNVPGGAENAAPLTETPGINGYQLNAIETNLQPIQISQIFSGSMAYDIAGSTTIQPYNTTLQQFVPFYGSISHGLDPQNTLSPQNSINSVLQSADRSSFIPRTGSPTTLKPVVGGAGLGSFIGNTKLQSQFSWCFQGPAPILASGSTSNTIVYGDDSTIYTYNAISNTIVDSLYGRTALPVSGQYFVDNTAASNVYGVVVLPSFTFNGNTYKVNLNTAGPGTTTSRYTLITGNQSFLFNNNNIHVTVDDTRFTFNAVPLTGGAYTVSYAAVDQPTTLEAPSPITITPFTICAGGIVKYVDVFNHPELLQDMVLGPIGRLYTYNPTQATVSITVNGANTTSPIQSGMVFTSLTGFGYAISSLNGTYTVNGGPVYPYQASNAPTPASYALMTAPQMFTIGGNFYSFNTDSNGNYISVSGNGQTSLINPYQFSLNGAIQIIDTNIQPYTVNSGGTEVAMTAGNTQFVLNDVQYTIALRQNSLNGAIVSGQFNITQGNIIIIENYAYEIDSLNGRIVGNGTTYPLTTSGLTYTITTANNTFTVTTRPNATTVLISNIVYQINSTTVVGDGITYPNLKYRTFLDGAAGYVIEIDGTVSVAPPLALSGVAPYTNSTFVDGTTTYTVNNVALFDGTNYYLQSSTSANTFNVSPTLTFTIRIDGVAIYAGSSNTYLVNTGPLNPNQIIWNSSTNIYFNINESGSTLQAAFDGEFYYAINNNEFTDGTGLTWTIQGNAAINQGNSYEIFSNLGQPGSSYFEVPGGLTYYVNIPVAVAEASTTWTTAGFTSGDIYNVFPMTGYQFSMTLRYTFSITGSTVSVVFPFSTTLVPQPTLLASGGKLAGGYFSDPVTGILYECVASPSQVTFVDSNNASYPFPAPGMPSAFVASVIVTTGYQLVVSNQTGAPLYPITNNQFTVGSTTYTIGDTVAYQTATGPYWPIQNGRRFTVPRTAPLSNINFTINGGMVTKGYSLGGDDQFTPDGNTFYTVNETTVVKNSNQATLSGSSPLTVVGVPGTYTLEEPTATAAGVASLPLTGVAYNTVTKKFTVSYGGGVKVTYKVGLGTAIDNRVPFNVFTVNKDPSNTNQVWFLDNISNVTFAFNKSGNNQITAQFQYQNGVFNDTINDIQYNVDEADKLVETTVYLPEATQYAFMPADGNKYLIHYNQVGVVFPVISGSSVNEGSALVGADTFTVDIDEVVPVDGSTPVPINQNSFEINGSLYTITGTAVAGNYSSCLVTGANYITQWPFISPTTFQLTDPNVIYTLILDPNNLLVSVVATFAVVQSANLLTVNDSVYVLTYSTTTQGSVLGQGQTFPIQNSSFALSNDFDSRVAPFIFADANIYDAASAVGQFSIYTSPTFTIAGMTYTFSTSSQVVTDSNNAPYPLINNPSMFSINGFNYIIDTNQTPHGIVGNNNVSPLATDVTIVKGEPIFNTTFTLNGLIYKYTEDSSNNIATITGVMTYAVSQPGLTFRLNSSLLFTVVKGAPASGNFPGNVVPIGTITAVGNLGINLYAGIPQTGSSDFFIYSGQLYTLIASSGTYVGVQSSYPLYSSQPKPSQQQLAAFNLGGTTYLVSCGTTSGVASPAGTNPGTIWAATSVLTKETQFGVVYGFTTQPTAVTRSGAGVFQFPVTDSNGNTILYDIHYAQGASTNQVHVDTTTTLPGFWQSVPFGSPFTAFPLTFETGGYNAFSTGVDETATPQESFSCAYKTPIISNNSYVNSLMPAQGDFSIEFWHSIPANGFGWYHPYTYSAQNMTPLIYYTDIAFHVESNPPINETYVQINNVIMQPKNTPPDFTSSWRHVALTYTQTYAMACQGAGYEVQNGKNYNFDSDFSIGMTFNLSDTSVKQMLLYKGTGTILTPQVLEMSYTLGVDVGGVAFLYFTDGNGQYQTFSGPTLPTGQTVELWVVKQTVTPNGISTNSDPTSLPFGLGDLSSAMDNGVTFTSNVDSQGNTNITNLALPGNTALTSFLQGLSANSNPQSYTIAFAWRQISDDGTRSVWSTPTTSQPQTVSNSAGLSIYSTGTSHLLIGTGYDHLNAVEVPTGNISTGSTGNIRKIYLFNQAVDYTGLNFGGTPVEIVDATVPQLQQSGITGYWNVVYDPNSVVTSPLDPTAVATPVVPQRAMLMALRGYEAEGMSLYLNGFPVTLVAVTAPPNSMSLYTPGLSLLLFNAGLCKLAEISMWQMARQQYQVISDMFGRLVTSSEPYLMMYLSGSFVVKSPSTPPPPPAPTPFLPMALYIDNTEVIDPIQGAKLPLSNASLDLYGCPAVGRCGPLITPNLYTPPGVALTVADTPPDLISYSLTINTTSGTPAGIIVEAYVYVQDNAIFLYAGKKVGDLVLSWVSQQQSDVQVIGYIEGAPPCPAANLTNRPNYNGATQVSLSIPTTATLKYDSSDLSSTTQSIVGSEPFGGAKGLKIGAQLNVAPVGFGTSEKFVGLILDYSAEDTFSWGNDNRDDRDATARLQEARKYTVKMEGSLAPYTNDTFMQNLNAAVSTSNTPGAPAAKTAILPNPNLGGFTVSNPAGALPRVATEEKYGSRMFVPSPYGQAFVTSSTVDIYQQTLLQTNTIYGFIPVVNTQIPRDVNIIPFRMSSKYVRPGCLDGIVNYGYNPATLPTGKQTYGTSTGLMQLVPDKNFPDGLAGHDASYMRVVEAYRIKKQIDQETFNMLALYNSTWGQVDSNPVNPDPSLSPTLDFYNEYVWSSKGGTQETKHTNTTSYTEKLTTSNFNSGALKLAFNAKLSIFGVTALAIDFAYQNTFKDTHTYSYSTTGETTFEIAASFDGIDGDTQMRYASNNDAHFVMNNNSMFNPNNQSGLNLVIGSDGLVYNVVPSVNGGSGLPTSDNIDDSGAYIQPPPVYSAGNASGPSGDLQPYDRPGKTSLFRSYAFFQQPSQDNGDTFWNTVVDPVWMANSTEPGAQALNAIVQAGTQSSSIPWRLMYRVTYSERFLPPITSGIAATPEISPIVAVPVTNAVTEFIYVPPNVQPRPVLNPGNDIAANVVLVAPTPTGQSIGTIATSGKGIGNPVLPNNIIPLDIVQNAYSIVNWGDRQNKGVIGKLLKSILGLNTIPWTGTVPPGSTKVVDVLNPAKGGVLYSQYIDPNGLGIYVPASGAGSVTVFADVNNNPVQYFDGKQYWSLQADYIGSGDNTMMYYVQPPSTYDQTTFSLVGDYDLYGSPGDQWRYYLVSGASANMTSDANVTGAVPFFSSGLYTGFGIPASHADSGSKAKLVQGYVLAQTSLQWPNLNTNAETVADVLVYKAMSLLDTFPIGDIDVLINFLSAQYPGAEWVVNENDEIAMVFARNIISYFNSAQTVLMPS</sequence>
<reference evidence="2 3" key="1">
    <citation type="submission" date="2016-05" db="EMBL/GenBank/DDBJ databases">
        <title>A degradative enzymes factory behind the ericoid mycorrhizal symbiosis.</title>
        <authorList>
            <consortium name="DOE Joint Genome Institute"/>
            <person name="Martino E."/>
            <person name="Morin E."/>
            <person name="Grelet G."/>
            <person name="Kuo A."/>
            <person name="Kohler A."/>
            <person name="Daghino S."/>
            <person name="Barry K."/>
            <person name="Choi C."/>
            <person name="Cichocki N."/>
            <person name="Clum A."/>
            <person name="Copeland A."/>
            <person name="Hainaut M."/>
            <person name="Haridas S."/>
            <person name="Labutti K."/>
            <person name="Lindquist E."/>
            <person name="Lipzen A."/>
            <person name="Khouja H.-R."/>
            <person name="Murat C."/>
            <person name="Ohm R."/>
            <person name="Olson A."/>
            <person name="Spatafora J."/>
            <person name="Veneault-Fourrey C."/>
            <person name="Henrissat B."/>
            <person name="Grigoriev I."/>
            <person name="Martin F."/>
            <person name="Perotto S."/>
        </authorList>
    </citation>
    <scope>NUCLEOTIDE SEQUENCE [LARGE SCALE GENOMIC DNA]</scope>
    <source>
        <strain evidence="2 3">UAMH 7357</strain>
    </source>
</reference>
<gene>
    <name evidence="2" type="ORF">NA56DRAFT_691612</name>
</gene>
<dbReference type="STRING" id="1745343.A0A2J6PV79"/>